<dbReference type="NCBIfam" id="TIGR02532">
    <property type="entry name" value="IV_pilin_GFxxxE"/>
    <property type="match status" value="1"/>
</dbReference>
<dbReference type="PROSITE" id="PS00409">
    <property type="entry name" value="PROKAR_NTER_METHYL"/>
    <property type="match status" value="1"/>
</dbReference>
<evidence type="ECO:0000256" key="3">
    <source>
        <dbReference type="ARBA" id="ARBA00022692"/>
    </source>
</evidence>
<organism evidence="7 8">
    <name type="scientific">Candidatus Kerfeldbacteria bacterium CG15_BIG_FIL_POST_REV_8_21_14_020_45_12</name>
    <dbReference type="NCBI Taxonomy" id="2014247"/>
    <lineage>
        <taxon>Bacteria</taxon>
        <taxon>Candidatus Kerfeldiibacteriota</taxon>
    </lineage>
</organism>
<evidence type="ECO:0000256" key="6">
    <source>
        <dbReference type="SAM" id="Phobius"/>
    </source>
</evidence>
<protein>
    <recommendedName>
        <fullName evidence="9">Type II secretion system protein GspG C-terminal domain-containing protein</fullName>
    </recommendedName>
</protein>
<evidence type="ECO:0000256" key="1">
    <source>
        <dbReference type="ARBA" id="ARBA00004167"/>
    </source>
</evidence>
<evidence type="ECO:0000256" key="2">
    <source>
        <dbReference type="ARBA" id="ARBA00022481"/>
    </source>
</evidence>
<keyword evidence="4 6" id="KW-1133">Transmembrane helix</keyword>
<evidence type="ECO:0000256" key="5">
    <source>
        <dbReference type="ARBA" id="ARBA00023136"/>
    </source>
</evidence>
<name>A0A2M7H2P6_9BACT</name>
<keyword evidence="5 6" id="KW-0472">Membrane</keyword>
<dbReference type="EMBL" id="PFGC01000053">
    <property type="protein sequence ID" value="PIW36459.1"/>
    <property type="molecule type" value="Genomic_DNA"/>
</dbReference>
<keyword evidence="2" id="KW-0488">Methylation</keyword>
<dbReference type="InterPro" id="IPR045584">
    <property type="entry name" value="Pilin-like"/>
</dbReference>
<feature type="transmembrane region" description="Helical" evidence="6">
    <location>
        <begin position="12"/>
        <end position="32"/>
    </location>
</feature>
<dbReference type="GO" id="GO:0015628">
    <property type="term" value="P:protein secretion by the type II secretion system"/>
    <property type="evidence" value="ECO:0007669"/>
    <property type="project" value="InterPro"/>
</dbReference>
<dbReference type="Proteomes" id="UP000230292">
    <property type="component" value="Unassembled WGS sequence"/>
</dbReference>
<dbReference type="SUPFAM" id="SSF54523">
    <property type="entry name" value="Pili subunits"/>
    <property type="match status" value="1"/>
</dbReference>
<sequence length="175" mass="18591">MTRTKKQGFTLIELLIVIAIIGLLATLAIVSLTSAQQRARDTKRVADVKAMQTAMELYWNETASYPAVTGASTWTTLQSDLSSFISAMPVDPTHPTDVYFYGVASNATADEYLQEYVVGATIENDQHQGLAQDVDGNAGTIAADYNKLTSTSVVTTGAAVSCADPIYCLSGVATP</sequence>
<dbReference type="GO" id="GO:0016020">
    <property type="term" value="C:membrane"/>
    <property type="evidence" value="ECO:0007669"/>
    <property type="project" value="UniProtKB-SubCell"/>
</dbReference>
<keyword evidence="3 6" id="KW-0812">Transmembrane</keyword>
<proteinExistence type="predicted"/>
<dbReference type="InterPro" id="IPR012902">
    <property type="entry name" value="N_methyl_site"/>
</dbReference>
<comment type="caution">
    <text evidence="7">The sequence shown here is derived from an EMBL/GenBank/DDBJ whole genome shotgun (WGS) entry which is preliminary data.</text>
</comment>
<evidence type="ECO:0000313" key="7">
    <source>
        <dbReference type="EMBL" id="PIW36459.1"/>
    </source>
</evidence>
<dbReference type="AlphaFoldDB" id="A0A2M7H2P6"/>
<dbReference type="InterPro" id="IPR000983">
    <property type="entry name" value="Bac_GSPG_pilin"/>
</dbReference>
<dbReference type="Pfam" id="PF07963">
    <property type="entry name" value="N_methyl"/>
    <property type="match status" value="1"/>
</dbReference>
<dbReference type="PRINTS" id="PR00813">
    <property type="entry name" value="BCTERIALGSPG"/>
</dbReference>
<reference evidence="7 8" key="1">
    <citation type="submission" date="2017-09" db="EMBL/GenBank/DDBJ databases">
        <title>Depth-based differentiation of microbial function through sediment-hosted aquifers and enrichment of novel symbionts in the deep terrestrial subsurface.</title>
        <authorList>
            <person name="Probst A.J."/>
            <person name="Ladd B."/>
            <person name="Jarett J.K."/>
            <person name="Geller-Mcgrath D.E."/>
            <person name="Sieber C.M."/>
            <person name="Emerson J.B."/>
            <person name="Anantharaman K."/>
            <person name="Thomas B.C."/>
            <person name="Malmstrom R."/>
            <person name="Stieglmeier M."/>
            <person name="Klingl A."/>
            <person name="Woyke T."/>
            <person name="Ryan C.M."/>
            <person name="Banfield J.F."/>
        </authorList>
    </citation>
    <scope>NUCLEOTIDE SEQUENCE [LARGE SCALE GENOMIC DNA]</scope>
    <source>
        <strain evidence="7">CG15_BIG_FIL_POST_REV_8_21_14_020_45_12</strain>
    </source>
</reference>
<gene>
    <name evidence="7" type="ORF">COW24_05390</name>
</gene>
<evidence type="ECO:0008006" key="9">
    <source>
        <dbReference type="Google" id="ProtNLM"/>
    </source>
</evidence>
<accession>A0A2M7H2P6</accession>
<evidence type="ECO:0000313" key="8">
    <source>
        <dbReference type="Proteomes" id="UP000230292"/>
    </source>
</evidence>
<evidence type="ECO:0000256" key="4">
    <source>
        <dbReference type="ARBA" id="ARBA00022989"/>
    </source>
</evidence>
<dbReference type="PANTHER" id="PTHR30093:SF44">
    <property type="entry name" value="TYPE II SECRETION SYSTEM CORE PROTEIN G"/>
    <property type="match status" value="1"/>
</dbReference>
<dbReference type="PANTHER" id="PTHR30093">
    <property type="entry name" value="GENERAL SECRETION PATHWAY PROTEIN G"/>
    <property type="match status" value="1"/>
</dbReference>
<dbReference type="Gene3D" id="3.30.700.10">
    <property type="entry name" value="Glycoprotein, Type 4 Pilin"/>
    <property type="match status" value="1"/>
</dbReference>
<comment type="subcellular location">
    <subcellularLocation>
        <location evidence="1">Membrane</location>
        <topology evidence="1">Single-pass membrane protein</topology>
    </subcellularLocation>
</comment>
<dbReference type="GO" id="GO:0015627">
    <property type="term" value="C:type II protein secretion system complex"/>
    <property type="evidence" value="ECO:0007669"/>
    <property type="project" value="InterPro"/>
</dbReference>